<name>A0A7D7LHQ4_9NOSO</name>
<dbReference type="RefSeq" id="WP_181928694.1">
    <property type="nucleotide sequence ID" value="NZ_CP054698.1"/>
</dbReference>
<sequence>MDVSKSFYFYSLPRLIEPIHNICIFYIGKKPYLIEVQAGKCPQKRDGQTHKVVLDEFSKRNTEPSLLSQLIDLEKPLNWLMIKREDANYKIAKFYEPNIPEHFKKIVEFGVRKSIKEYLLDKSDLYLFDQDHAILAYPLRSIQLVYKKIKATGNFQLQDDELHYLCQLFNDKNGPIPEIHKMLRE</sequence>
<evidence type="ECO:0000313" key="1">
    <source>
        <dbReference type="EMBL" id="QMS91011.1"/>
    </source>
</evidence>
<keyword evidence="2" id="KW-1185">Reference proteome</keyword>
<proteinExistence type="predicted"/>
<protein>
    <submittedName>
        <fullName evidence="1">Uncharacterized protein</fullName>
    </submittedName>
</protein>
<dbReference type="KEGG" id="ned:HUN01_26765"/>
<gene>
    <name evidence="1" type="ORF">HUN01_26765</name>
</gene>
<dbReference type="AlphaFoldDB" id="A0A7D7LHQ4"/>
<organism evidence="1 2">
    <name type="scientific">Nostoc edaphicum CCNP1411</name>
    <dbReference type="NCBI Taxonomy" id="1472755"/>
    <lineage>
        <taxon>Bacteria</taxon>
        <taxon>Bacillati</taxon>
        <taxon>Cyanobacteriota</taxon>
        <taxon>Cyanophyceae</taxon>
        <taxon>Nostocales</taxon>
        <taxon>Nostocaceae</taxon>
        <taxon>Nostoc</taxon>
    </lineage>
</organism>
<dbReference type="Proteomes" id="UP000514713">
    <property type="component" value="Chromosome"/>
</dbReference>
<accession>A0A7D7LHQ4</accession>
<reference evidence="2" key="1">
    <citation type="submission" date="2020-06" db="EMBL/GenBank/DDBJ databases">
        <title>Nostoc edaphicum CCNP1411 genome.</title>
        <authorList>
            <person name="Fidor A."/>
            <person name="Grabski M."/>
            <person name="Gawor J."/>
            <person name="Gromadka R."/>
            <person name="Wegrzyn G."/>
            <person name="Mazur-Marzec H."/>
        </authorList>
    </citation>
    <scope>NUCLEOTIDE SEQUENCE [LARGE SCALE GENOMIC DNA]</scope>
    <source>
        <strain evidence="2">CCNP1411</strain>
    </source>
</reference>
<dbReference type="EMBL" id="CP054698">
    <property type="protein sequence ID" value="QMS91011.1"/>
    <property type="molecule type" value="Genomic_DNA"/>
</dbReference>
<evidence type="ECO:0000313" key="2">
    <source>
        <dbReference type="Proteomes" id="UP000514713"/>
    </source>
</evidence>